<dbReference type="Proteomes" id="UP000398217">
    <property type="component" value="Unassembled WGS sequence"/>
</dbReference>
<keyword evidence="1" id="KW-1133">Transmembrane helix</keyword>
<proteinExistence type="predicted"/>
<evidence type="ECO:0000313" key="3">
    <source>
        <dbReference type="Proteomes" id="UP000398217"/>
    </source>
</evidence>
<comment type="caution">
    <text evidence="2">The sequence shown here is derived from an EMBL/GenBank/DDBJ whole genome shotgun (WGS) entry which is preliminary data.</text>
</comment>
<sequence length="165" mass="18410">MSKILKKYQIGIIGLGFSGTAQDLRPKAVSECESTKKNNAMTGKIFDDEKLPLPGVHVINRTKRTGTTTGDNGAYKLEAQPNDDIEISHIGFKTVKAKAKDVPSLIYMIEDIMELEGVTVTPKKKVFVKPSLNQKVSKNKTWMWLVILGLAAFGTYQYFKEDKNK</sequence>
<dbReference type="Pfam" id="PF13715">
    <property type="entry name" value="CarbopepD_reg_2"/>
    <property type="match status" value="1"/>
</dbReference>
<dbReference type="SUPFAM" id="SSF49464">
    <property type="entry name" value="Carboxypeptidase regulatory domain-like"/>
    <property type="match status" value="1"/>
</dbReference>
<dbReference type="EMBL" id="BLBC01000014">
    <property type="protein sequence ID" value="GET46905.1"/>
    <property type="molecule type" value="Genomic_DNA"/>
</dbReference>
<dbReference type="RefSeq" id="WP_155285518.1">
    <property type="nucleotide sequence ID" value="NZ_BLBC01000014.1"/>
</dbReference>
<keyword evidence="1" id="KW-0812">Transmembrane</keyword>
<protein>
    <recommendedName>
        <fullName evidence="4">TonB-dependent receptor plug domain-containing protein</fullName>
    </recommendedName>
</protein>
<feature type="transmembrane region" description="Helical" evidence="1">
    <location>
        <begin position="141"/>
        <end position="159"/>
    </location>
</feature>
<dbReference type="AlphaFoldDB" id="A0A5M4BCC8"/>
<evidence type="ECO:0000256" key="1">
    <source>
        <dbReference type="SAM" id="Phobius"/>
    </source>
</evidence>
<accession>A0A5M4BCC8</accession>
<gene>
    <name evidence="2" type="ORF">RCZ01_22070</name>
</gene>
<dbReference type="InterPro" id="IPR008969">
    <property type="entry name" value="CarboxyPept-like_regulatory"/>
</dbReference>
<dbReference type="OrthoDB" id="7432683at2"/>
<evidence type="ECO:0008006" key="4">
    <source>
        <dbReference type="Google" id="ProtNLM"/>
    </source>
</evidence>
<keyword evidence="1" id="KW-0472">Membrane</keyword>
<organism evidence="2 3">
    <name type="scientific">Capnocytophaga felis</name>
    <dbReference type="NCBI Taxonomy" id="2267611"/>
    <lineage>
        <taxon>Bacteria</taxon>
        <taxon>Pseudomonadati</taxon>
        <taxon>Bacteroidota</taxon>
        <taxon>Flavobacteriia</taxon>
        <taxon>Flavobacteriales</taxon>
        <taxon>Flavobacteriaceae</taxon>
        <taxon>Capnocytophaga</taxon>
    </lineage>
</organism>
<name>A0A5M4BCC8_9FLAO</name>
<evidence type="ECO:0000313" key="2">
    <source>
        <dbReference type="EMBL" id="GET46905.1"/>
    </source>
</evidence>
<reference evidence="3" key="1">
    <citation type="journal article" date="2020" name="Int. J. Syst. Evol. Microbiol.">
        <title>Capnocytophaga felis sp. nov. isolated from the feline oral cavity.</title>
        <authorList>
            <person name="Suzuki M."/>
            <person name="Umeda K."/>
            <person name="Kimura M."/>
            <person name="Imaoka K."/>
            <person name="Morikawa S."/>
            <person name="Maeda K."/>
        </authorList>
    </citation>
    <scope>NUCLEOTIDE SEQUENCE [LARGE SCALE GENOMIC DNA]</scope>
    <source>
        <strain evidence="3">KC07070</strain>
    </source>
</reference>
<keyword evidence="3" id="KW-1185">Reference proteome</keyword>